<organism evidence="2 3">
    <name type="scientific">Actinomadura fibrosa</name>
    <dbReference type="NCBI Taxonomy" id="111802"/>
    <lineage>
        <taxon>Bacteria</taxon>
        <taxon>Bacillati</taxon>
        <taxon>Actinomycetota</taxon>
        <taxon>Actinomycetes</taxon>
        <taxon>Streptosporangiales</taxon>
        <taxon>Thermomonosporaceae</taxon>
        <taxon>Actinomadura</taxon>
    </lineage>
</organism>
<sequence length="376" mass="39954">MTTPDSSTGNSTGDSKPVGGGLEVVSLADLVARAARWTAGTRRAAAQRTVVADVWDRMEWADIRANLEEVGDLIEDLAAEHDYADDLIADLWTVLFQDTPVQLDRDRVTPSRWVNHQIVASLLGCPQFMRLRAATVGDAFMAAHALTGQFVRLDDLLWAATAAQQDAAQADRAHAAAARAADQVLHAVWEAADSTDDHDHLPADALAAAQAAITAAENADTLAAAAAAAADRALDQAARSGLARGVWTLVTEAVDRLEAQQRLLDVWGIGADQLRRMDAADRAVLAERLRGNRMSEFADLIGRFRAFAHAEAAQKIIGGHGELVGTTLGSDIARAIPPKSPPSASRRCARCSWPASPRDACCPTKRAARNTSAAAP</sequence>
<dbReference type="EMBL" id="JBHTGP010000007">
    <property type="protein sequence ID" value="MFD0686020.1"/>
    <property type="molecule type" value="Genomic_DNA"/>
</dbReference>
<dbReference type="Proteomes" id="UP001597063">
    <property type="component" value="Unassembled WGS sequence"/>
</dbReference>
<name>A0ABW2XJL6_9ACTN</name>
<dbReference type="RefSeq" id="WP_131755643.1">
    <property type="nucleotide sequence ID" value="NZ_CAACUY010000007.1"/>
</dbReference>
<gene>
    <name evidence="2" type="ORF">ACFQZM_16065</name>
</gene>
<accession>A0ABW2XJL6</accession>
<keyword evidence="3" id="KW-1185">Reference proteome</keyword>
<evidence type="ECO:0000313" key="2">
    <source>
        <dbReference type="EMBL" id="MFD0686020.1"/>
    </source>
</evidence>
<evidence type="ECO:0000256" key="1">
    <source>
        <dbReference type="SAM" id="MobiDB-lite"/>
    </source>
</evidence>
<evidence type="ECO:0008006" key="4">
    <source>
        <dbReference type="Google" id="ProtNLM"/>
    </source>
</evidence>
<reference evidence="3" key="1">
    <citation type="journal article" date="2019" name="Int. J. Syst. Evol. Microbiol.">
        <title>The Global Catalogue of Microorganisms (GCM) 10K type strain sequencing project: providing services to taxonomists for standard genome sequencing and annotation.</title>
        <authorList>
            <consortium name="The Broad Institute Genomics Platform"/>
            <consortium name="The Broad Institute Genome Sequencing Center for Infectious Disease"/>
            <person name="Wu L."/>
            <person name="Ma J."/>
        </authorList>
    </citation>
    <scope>NUCLEOTIDE SEQUENCE [LARGE SCALE GENOMIC DNA]</scope>
    <source>
        <strain evidence="3">JCM 9371</strain>
    </source>
</reference>
<proteinExistence type="predicted"/>
<feature type="region of interest" description="Disordered" evidence="1">
    <location>
        <begin position="356"/>
        <end position="376"/>
    </location>
</feature>
<evidence type="ECO:0000313" key="3">
    <source>
        <dbReference type="Proteomes" id="UP001597063"/>
    </source>
</evidence>
<protein>
    <recommendedName>
        <fullName evidence="4">DUF222 domain-containing protein</fullName>
    </recommendedName>
</protein>
<comment type="caution">
    <text evidence="2">The sequence shown here is derived from an EMBL/GenBank/DDBJ whole genome shotgun (WGS) entry which is preliminary data.</text>
</comment>